<organism evidence="1 2">
    <name type="scientific">Selenomonas ruminantium</name>
    <dbReference type="NCBI Taxonomy" id="971"/>
    <lineage>
        <taxon>Bacteria</taxon>
        <taxon>Bacillati</taxon>
        <taxon>Bacillota</taxon>
        <taxon>Negativicutes</taxon>
        <taxon>Selenomonadales</taxon>
        <taxon>Selenomonadaceae</taxon>
        <taxon>Selenomonas</taxon>
    </lineage>
</organism>
<evidence type="ECO:0000313" key="2">
    <source>
        <dbReference type="Proteomes" id="UP000183639"/>
    </source>
</evidence>
<evidence type="ECO:0000313" key="1">
    <source>
        <dbReference type="EMBL" id="SFI46396.1"/>
    </source>
</evidence>
<proteinExistence type="predicted"/>
<dbReference type="AlphaFoldDB" id="A0A1I3IEP2"/>
<reference evidence="1 2" key="1">
    <citation type="submission" date="2016-10" db="EMBL/GenBank/DDBJ databases">
        <authorList>
            <person name="de Groot N.N."/>
        </authorList>
    </citation>
    <scope>NUCLEOTIDE SEQUENCE [LARGE SCALE GENOMIC DNA]</scope>
    <source>
        <strain evidence="1 2">Z108</strain>
    </source>
</reference>
<evidence type="ECO:0008006" key="3">
    <source>
        <dbReference type="Google" id="ProtNLM"/>
    </source>
</evidence>
<protein>
    <recommendedName>
        <fullName evidence="3">Copper amine oxidase N-terminal domain-containing protein</fullName>
    </recommendedName>
</protein>
<gene>
    <name evidence="1" type="ORF">SAMN04487861_1466</name>
</gene>
<dbReference type="Proteomes" id="UP000183639">
    <property type="component" value="Unassembled WGS sequence"/>
</dbReference>
<sequence>MQKSEKDIDVHTEGAEQSDDLTMLGVRFLGKIRLEQAISLELGRLGIRMTLKMKLAAGVFCALACMPMVAETAPKSDTMHRWEVTSKDTGGTLLFSDSPEYVDRPGILYQDTVNGEVRVLYYHLNNTKVPQKVAVVLENANSEEKYNIVQVTRGGTAKPSEYYLWVGKNTQRQYFGEKELDLVLLLKNRKRLLQSGMDEIVLQPGELVYGVYDFKVDHPVKTSVIMYPAKADPVEFIEKAKVLPRDSVALRGTYKGMDRVITSEREYDPERDGIVYIMLADNKLDKYKTGVDATDGSQTMNYGNYGVLYKIAIPVKKGAPKVQYYLSPLGGVYAGIMTVRRGRSPHTKLIETPEGPGYFGDQTALEPESVSKAREEGTALFGNNMELADLGCYDNSVPNYFEFSPPGASNLPACLILMPAGE</sequence>
<accession>A0A1I3IEP2</accession>
<name>A0A1I3IEP2_SELRU</name>
<dbReference type="EMBL" id="FOQK01000046">
    <property type="protein sequence ID" value="SFI46396.1"/>
    <property type="molecule type" value="Genomic_DNA"/>
</dbReference>